<dbReference type="Proteomes" id="UP001497516">
    <property type="component" value="Chromosome 4"/>
</dbReference>
<evidence type="ECO:0000256" key="6">
    <source>
        <dbReference type="RuleBase" id="RU003681"/>
    </source>
</evidence>
<evidence type="ECO:0000256" key="7">
    <source>
        <dbReference type="SAM" id="MobiDB-lite"/>
    </source>
</evidence>
<evidence type="ECO:0000313" key="9">
    <source>
        <dbReference type="EMBL" id="CAL1382068.1"/>
    </source>
</evidence>
<dbReference type="AlphaFoldDB" id="A0AAV2E7Y6"/>
<evidence type="ECO:0000256" key="2">
    <source>
        <dbReference type="ARBA" id="ARBA00022729"/>
    </source>
</evidence>
<evidence type="ECO:0000259" key="8">
    <source>
        <dbReference type="SMART" id="SM00835"/>
    </source>
</evidence>
<feature type="compositionally biased region" description="Low complexity" evidence="7">
    <location>
        <begin position="211"/>
        <end position="227"/>
    </location>
</feature>
<dbReference type="CDD" id="cd02242">
    <property type="entry name" value="cupin_11S_legumin_N"/>
    <property type="match status" value="1"/>
</dbReference>
<feature type="region of interest" description="Disordered" evidence="7">
    <location>
        <begin position="208"/>
        <end position="229"/>
    </location>
</feature>
<organism evidence="9 10">
    <name type="scientific">Linum trigynum</name>
    <dbReference type="NCBI Taxonomy" id="586398"/>
    <lineage>
        <taxon>Eukaryota</taxon>
        <taxon>Viridiplantae</taxon>
        <taxon>Streptophyta</taxon>
        <taxon>Embryophyta</taxon>
        <taxon>Tracheophyta</taxon>
        <taxon>Spermatophyta</taxon>
        <taxon>Magnoliopsida</taxon>
        <taxon>eudicotyledons</taxon>
        <taxon>Gunneridae</taxon>
        <taxon>Pentapetalae</taxon>
        <taxon>rosids</taxon>
        <taxon>fabids</taxon>
        <taxon>Malpighiales</taxon>
        <taxon>Linaceae</taxon>
        <taxon>Linum</taxon>
    </lineage>
</organism>
<dbReference type="InterPro" id="IPR022379">
    <property type="entry name" value="11S_seedstore_CS"/>
</dbReference>
<comment type="similarity">
    <text evidence="1 6">Belongs to the 11S seed storage protein (globulins) family.</text>
</comment>
<feature type="domain" description="Cupin type-1" evidence="8">
    <location>
        <begin position="132"/>
        <end position="342"/>
    </location>
</feature>
<dbReference type="PRINTS" id="PR00439">
    <property type="entry name" value="11SGLOBULIN"/>
</dbReference>
<proteinExistence type="inferred from homology"/>
<reference evidence="9 10" key="1">
    <citation type="submission" date="2024-04" db="EMBL/GenBank/DDBJ databases">
        <authorList>
            <person name="Fracassetti M."/>
        </authorList>
    </citation>
    <scope>NUCLEOTIDE SEQUENCE [LARGE SCALE GENOMIC DNA]</scope>
</reference>
<dbReference type="GO" id="GO:0045735">
    <property type="term" value="F:nutrient reservoir activity"/>
    <property type="evidence" value="ECO:0007669"/>
    <property type="project" value="UniProtKB-KW"/>
</dbReference>
<feature type="compositionally biased region" description="Low complexity" evidence="7">
    <location>
        <begin position="292"/>
        <end position="301"/>
    </location>
</feature>
<dbReference type="FunFam" id="2.60.120.10:FF:000073">
    <property type="entry name" value="Glycinin G1"/>
    <property type="match status" value="1"/>
</dbReference>
<name>A0AAV2E7Y6_9ROSI</name>
<sequence length="584" mass="65587">MELGSICFLIRTTHLCMDACFSETPKTPALRCPYYVLEKGGHAAMQSEEWRNKASPSLLMWRSFTALSSAINTSIITSPKHHQLLIPILTTMAKSSTVLLCLSLCLFAVLSHTCEGRQQWQQQGNECQLDRINAIEPDNRIQSEAGTIETWNPSREQFQCAGVAIVRRTIEPNGLLLPSYSNTPQLVYIVQGRGHTGIMFPGCPETFEEPQQQGGQQQFQTGGSAQDQHQKIRTFREGDIIAIPAGVAHWCHNDGNEPVIAVTVHDTSSHLNQLDNNPRNFYLAGNPEDEFQQSQQGGRLSRGQDERRKRRQGGSTTCNNLFCGMDSSFIAEAFNIDENLARKLQGENDNRGSIIRIEGQLEFVRPPRRAQEERQEQGGGRYQLANGVEETFCSMRLKENIGDPSRADIFTPEAGRITTVNSHNLPVLRWIQMSAERGVLYNEAMRLPHWNLNAHSIIYAIRGQARVQIVNENGNSVFDGELREGQVLTVPQNFAVVKRCESDRFEWVSFKTNDNAMVNSIAGRTSAIRAIPADVLANAWRVSPEEARRLKFNRQETHLASSRSQSKGWTGRNVVKELVKDLLM</sequence>
<comment type="function">
    <text evidence="6">Seed storage protein.</text>
</comment>
<dbReference type="InterPro" id="IPR006045">
    <property type="entry name" value="Cupin_1"/>
</dbReference>
<evidence type="ECO:0000256" key="1">
    <source>
        <dbReference type="ARBA" id="ARBA00007178"/>
    </source>
</evidence>
<accession>A0AAV2E7Y6</accession>
<keyword evidence="3 6" id="KW-0758">Storage protein</keyword>
<evidence type="ECO:0000256" key="5">
    <source>
        <dbReference type="ARBA" id="ARBA00023157"/>
    </source>
</evidence>
<dbReference type="SUPFAM" id="SSF51182">
    <property type="entry name" value="RmlC-like cupins"/>
    <property type="match status" value="1"/>
</dbReference>
<dbReference type="InterPro" id="IPR006044">
    <property type="entry name" value="11S_seedstore_pln"/>
</dbReference>
<keyword evidence="10" id="KW-1185">Reference proteome</keyword>
<dbReference type="FunFam" id="2.60.120.10:FF:000124">
    <property type="entry name" value="Glycinin G5"/>
    <property type="match status" value="1"/>
</dbReference>
<evidence type="ECO:0000256" key="3">
    <source>
        <dbReference type="ARBA" id="ARBA00022761"/>
    </source>
</evidence>
<dbReference type="CDD" id="cd02243">
    <property type="entry name" value="cupin_11S_legumin_C"/>
    <property type="match status" value="1"/>
</dbReference>
<keyword evidence="2" id="KW-0732">Signal</keyword>
<dbReference type="Pfam" id="PF00190">
    <property type="entry name" value="Cupin_1"/>
    <property type="match status" value="2"/>
</dbReference>
<evidence type="ECO:0000256" key="4">
    <source>
        <dbReference type="ARBA" id="ARBA00023129"/>
    </source>
</evidence>
<protein>
    <recommendedName>
        <fullName evidence="8">Cupin type-1 domain-containing protein</fullName>
    </recommendedName>
</protein>
<dbReference type="PROSITE" id="PS00305">
    <property type="entry name" value="11S_SEED_STORAGE"/>
    <property type="match status" value="1"/>
</dbReference>
<feature type="region of interest" description="Disordered" evidence="7">
    <location>
        <begin position="275"/>
        <end position="317"/>
    </location>
</feature>
<keyword evidence="4 6" id="KW-0708">Seed storage protein</keyword>
<dbReference type="InterPro" id="IPR011051">
    <property type="entry name" value="RmlC_Cupin_sf"/>
</dbReference>
<gene>
    <name evidence="9" type="ORF">LTRI10_LOCUS23412</name>
</gene>
<dbReference type="PANTHER" id="PTHR31189:SF35">
    <property type="entry name" value="12S SEED STORAGE PROTEIN CRB"/>
    <property type="match status" value="1"/>
</dbReference>
<comment type="subunit">
    <text evidence="6">Hexamer; each subunit is composed of an acidic and a basic chain derived from a single precursor and linked by a disulfide bond.</text>
</comment>
<feature type="domain" description="Cupin type-1" evidence="8">
    <location>
        <begin position="399"/>
        <end position="548"/>
    </location>
</feature>
<dbReference type="SMART" id="SM00835">
    <property type="entry name" value="Cupin_1"/>
    <property type="match status" value="2"/>
</dbReference>
<dbReference type="EMBL" id="OZ034817">
    <property type="protein sequence ID" value="CAL1382068.1"/>
    <property type="molecule type" value="Genomic_DNA"/>
</dbReference>
<dbReference type="InterPro" id="IPR050253">
    <property type="entry name" value="Seed_Storage-Functional"/>
</dbReference>
<dbReference type="PANTHER" id="PTHR31189">
    <property type="entry name" value="OS03G0336100 PROTEIN-RELATED"/>
    <property type="match status" value="1"/>
</dbReference>
<dbReference type="Gene3D" id="2.60.120.10">
    <property type="entry name" value="Jelly Rolls"/>
    <property type="match status" value="2"/>
</dbReference>
<keyword evidence="5 6" id="KW-1015">Disulfide bond</keyword>
<evidence type="ECO:0000313" key="10">
    <source>
        <dbReference type="Proteomes" id="UP001497516"/>
    </source>
</evidence>
<dbReference type="InterPro" id="IPR014710">
    <property type="entry name" value="RmlC-like_jellyroll"/>
</dbReference>
<dbReference type="GO" id="GO:0048316">
    <property type="term" value="P:seed development"/>
    <property type="evidence" value="ECO:0007669"/>
    <property type="project" value="UniProtKB-ARBA"/>
</dbReference>